<gene>
    <name evidence="6" type="primary">rplP</name>
    <name evidence="9" type="ORF">A2406_01775</name>
</gene>
<dbReference type="GO" id="GO:0005840">
    <property type="term" value="C:ribosome"/>
    <property type="evidence" value="ECO:0007669"/>
    <property type="project" value="UniProtKB-KW"/>
</dbReference>
<dbReference type="NCBIfam" id="TIGR01164">
    <property type="entry name" value="rplP_bact"/>
    <property type="match status" value="1"/>
</dbReference>
<keyword evidence="6 8" id="KW-0699">rRNA-binding</keyword>
<protein>
    <recommendedName>
        <fullName evidence="5 6">Large ribosomal subunit protein uL16</fullName>
    </recommendedName>
</protein>
<dbReference type="FunFam" id="3.90.1170.10:FF:000001">
    <property type="entry name" value="50S ribosomal protein L16"/>
    <property type="match status" value="1"/>
</dbReference>
<dbReference type="EMBL" id="MHKQ01000011">
    <property type="protein sequence ID" value="OGY94187.1"/>
    <property type="molecule type" value="Genomic_DNA"/>
</dbReference>
<evidence type="ECO:0000256" key="5">
    <source>
        <dbReference type="ARBA" id="ARBA00035198"/>
    </source>
</evidence>
<dbReference type="GO" id="GO:0019843">
    <property type="term" value="F:rRNA binding"/>
    <property type="evidence" value="ECO:0007669"/>
    <property type="project" value="UniProtKB-UniRule"/>
</dbReference>
<dbReference type="Pfam" id="PF00252">
    <property type="entry name" value="Ribosomal_L16"/>
    <property type="match status" value="1"/>
</dbReference>
<comment type="function">
    <text evidence="6 8">Binds 23S rRNA and is also seen to make contacts with the A and possibly P site tRNAs.</text>
</comment>
<evidence type="ECO:0000256" key="8">
    <source>
        <dbReference type="RuleBase" id="RU004414"/>
    </source>
</evidence>
<evidence type="ECO:0000256" key="7">
    <source>
        <dbReference type="RuleBase" id="RU004413"/>
    </source>
</evidence>
<reference evidence="9 10" key="1">
    <citation type="journal article" date="2016" name="Nat. Commun.">
        <title>Thousands of microbial genomes shed light on interconnected biogeochemical processes in an aquifer system.</title>
        <authorList>
            <person name="Anantharaman K."/>
            <person name="Brown C.T."/>
            <person name="Hug L.A."/>
            <person name="Sharon I."/>
            <person name="Castelle C.J."/>
            <person name="Probst A.J."/>
            <person name="Thomas B.C."/>
            <person name="Singh A."/>
            <person name="Wilkins M.J."/>
            <person name="Karaoz U."/>
            <person name="Brodie E.L."/>
            <person name="Williams K.H."/>
            <person name="Hubbard S.S."/>
            <person name="Banfield J.F."/>
        </authorList>
    </citation>
    <scope>NUCLEOTIDE SEQUENCE [LARGE SCALE GENOMIC DNA]</scope>
</reference>
<dbReference type="GO" id="GO:0006412">
    <property type="term" value="P:translation"/>
    <property type="evidence" value="ECO:0007669"/>
    <property type="project" value="UniProtKB-UniRule"/>
</dbReference>
<dbReference type="InterPro" id="IPR036920">
    <property type="entry name" value="Ribosomal_uL16_sf"/>
</dbReference>
<dbReference type="SUPFAM" id="SSF54686">
    <property type="entry name" value="Ribosomal protein L16p/L10e"/>
    <property type="match status" value="1"/>
</dbReference>
<comment type="caution">
    <text evidence="9">The sequence shown here is derived from an EMBL/GenBank/DDBJ whole genome shotgun (WGS) entry which is preliminary data.</text>
</comment>
<dbReference type="HAMAP" id="MF_01342">
    <property type="entry name" value="Ribosomal_uL16"/>
    <property type="match status" value="1"/>
</dbReference>
<keyword evidence="4 6" id="KW-0687">Ribonucleoprotein</keyword>
<evidence type="ECO:0000256" key="4">
    <source>
        <dbReference type="ARBA" id="ARBA00023274"/>
    </source>
</evidence>
<dbReference type="CDD" id="cd01433">
    <property type="entry name" value="Ribosomal_L16_L10e"/>
    <property type="match status" value="1"/>
</dbReference>
<dbReference type="PANTHER" id="PTHR12220:SF13">
    <property type="entry name" value="LARGE RIBOSOMAL SUBUNIT PROTEIN UL16M"/>
    <property type="match status" value="1"/>
</dbReference>
<dbReference type="Proteomes" id="UP000177626">
    <property type="component" value="Unassembled WGS sequence"/>
</dbReference>
<accession>A0A1G2C182</accession>
<proteinExistence type="inferred from homology"/>
<dbReference type="InterPro" id="IPR000114">
    <property type="entry name" value="Ribosomal_uL16_bact-type"/>
</dbReference>
<comment type="subunit">
    <text evidence="6 8">Part of the 50S ribosomal subunit.</text>
</comment>
<dbReference type="GO" id="GO:0000049">
    <property type="term" value="F:tRNA binding"/>
    <property type="evidence" value="ECO:0007669"/>
    <property type="project" value="UniProtKB-KW"/>
</dbReference>
<keyword evidence="6 8" id="KW-0694">RNA-binding</keyword>
<evidence type="ECO:0000256" key="6">
    <source>
        <dbReference type="HAMAP-Rule" id="MF_01342"/>
    </source>
</evidence>
<organism evidence="9 10">
    <name type="scientific">Candidatus Komeilibacteria bacterium RIFOXYC1_FULL_37_11</name>
    <dbReference type="NCBI Taxonomy" id="1798555"/>
    <lineage>
        <taxon>Bacteria</taxon>
        <taxon>Candidatus Komeiliibacteriota</taxon>
    </lineage>
</organism>
<dbReference type="GO" id="GO:1990904">
    <property type="term" value="C:ribonucleoprotein complex"/>
    <property type="evidence" value="ECO:0007669"/>
    <property type="project" value="UniProtKB-KW"/>
</dbReference>
<evidence type="ECO:0000313" key="9">
    <source>
        <dbReference type="EMBL" id="OGY94187.1"/>
    </source>
</evidence>
<keyword evidence="3 6" id="KW-0689">Ribosomal protein</keyword>
<evidence type="ECO:0000313" key="10">
    <source>
        <dbReference type="Proteomes" id="UP000177626"/>
    </source>
</evidence>
<keyword evidence="2 6" id="KW-0820">tRNA-binding</keyword>
<evidence type="ECO:0000256" key="1">
    <source>
        <dbReference type="ARBA" id="ARBA00008931"/>
    </source>
</evidence>
<dbReference type="InterPro" id="IPR047873">
    <property type="entry name" value="Ribosomal_uL16"/>
</dbReference>
<comment type="similarity">
    <text evidence="1 6 7">Belongs to the universal ribosomal protein uL16 family.</text>
</comment>
<sequence length="138" mass="15271">MLAPKKVKHRKWHRGDQIKGKATRMNRVSFGDYGLKSLQTGWITARQIESARRAVVGHMQRGGEMFIRIFPDKPITAKGSEMPMGKGKGAVDHYVATVKPGTIMLEIGGVDAETAKRSLQLAGYKLPVKTKLVSKELL</sequence>
<dbReference type="AlphaFoldDB" id="A0A1G2C182"/>
<evidence type="ECO:0000256" key="3">
    <source>
        <dbReference type="ARBA" id="ARBA00022980"/>
    </source>
</evidence>
<evidence type="ECO:0000256" key="2">
    <source>
        <dbReference type="ARBA" id="ARBA00022555"/>
    </source>
</evidence>
<dbReference type="Gene3D" id="3.90.1170.10">
    <property type="entry name" value="Ribosomal protein L10e/L16"/>
    <property type="match status" value="1"/>
</dbReference>
<dbReference type="PRINTS" id="PR00060">
    <property type="entry name" value="RIBOSOMALL16"/>
</dbReference>
<dbReference type="GO" id="GO:0003735">
    <property type="term" value="F:structural constituent of ribosome"/>
    <property type="evidence" value="ECO:0007669"/>
    <property type="project" value="InterPro"/>
</dbReference>
<dbReference type="InterPro" id="IPR016180">
    <property type="entry name" value="Ribosomal_uL16_dom"/>
</dbReference>
<dbReference type="PANTHER" id="PTHR12220">
    <property type="entry name" value="50S/60S RIBOSOMAL PROTEIN L16"/>
    <property type="match status" value="1"/>
</dbReference>
<name>A0A1G2C182_9BACT</name>